<proteinExistence type="predicted"/>
<dbReference type="Gene3D" id="3.40.50.300">
    <property type="entry name" value="P-loop containing nucleotide triphosphate hydrolases"/>
    <property type="match status" value="1"/>
</dbReference>
<feature type="domain" description="AAA+ ATPase" evidence="1">
    <location>
        <begin position="137"/>
        <end position="268"/>
    </location>
</feature>
<evidence type="ECO:0000313" key="3">
    <source>
        <dbReference type="Proteomes" id="UP001055115"/>
    </source>
</evidence>
<sequence>MSVEAYEVLAQYLKYPPSRFYDPDMALMNDVWLPYTESGRIIVDRKTFQQDHYRSVAMVNNVPNLNPSTCPPYLVGFSLSRKGWCRFFVDLIEEVKWNDTVWNSLILPEDQKLVIRALVSSHHFPENSRNQPDQEGKGLVILLHGSPGSGKTLTAEVAAEGRRTALISATMGDLNSENNPYAFEAEVRRVMRYATQWHAVLLLDEADIFLEAREEKAGNVERNALVAVFLKHLEYFSGLVFLTTNRLASFDMAMNSRIHLALGYSPPDIKTREKLWIRCIQKLPEEETNFGELNDAITNVLEHKLNGREISNAINTARTIARFEGHKLEMGHIEQVLKIKLDFQKVLHSENRKVTLSQGSRALVRTGSIVDEPETYIS</sequence>
<dbReference type="SUPFAM" id="SSF52540">
    <property type="entry name" value="P-loop containing nucleoside triphosphate hydrolases"/>
    <property type="match status" value="1"/>
</dbReference>
<dbReference type="SMART" id="SM00382">
    <property type="entry name" value="AAA"/>
    <property type="match status" value="1"/>
</dbReference>
<dbReference type="RefSeq" id="XP_049129605.1">
    <property type="nucleotide sequence ID" value="XM_049273648.1"/>
</dbReference>
<dbReference type="InterPro" id="IPR003593">
    <property type="entry name" value="AAA+_ATPase"/>
</dbReference>
<dbReference type="GeneID" id="73328238"/>
<dbReference type="InterPro" id="IPR027417">
    <property type="entry name" value="P-loop_NTPase"/>
</dbReference>
<keyword evidence="3" id="KW-1185">Reference proteome</keyword>
<dbReference type="EMBL" id="BQXU01000019">
    <property type="protein sequence ID" value="GKT47255.1"/>
    <property type="molecule type" value="Genomic_DNA"/>
</dbReference>
<dbReference type="GO" id="GO:0016887">
    <property type="term" value="F:ATP hydrolysis activity"/>
    <property type="evidence" value="ECO:0007669"/>
    <property type="project" value="InterPro"/>
</dbReference>
<accession>A0AA37P1V8</accession>
<dbReference type="AlphaFoldDB" id="A0AA37P1V8"/>
<dbReference type="GO" id="GO:0005524">
    <property type="term" value="F:ATP binding"/>
    <property type="evidence" value="ECO:0007669"/>
    <property type="project" value="InterPro"/>
</dbReference>
<dbReference type="Pfam" id="PF00004">
    <property type="entry name" value="AAA"/>
    <property type="match status" value="1"/>
</dbReference>
<name>A0AA37P1V8_9PEZI</name>
<evidence type="ECO:0000313" key="2">
    <source>
        <dbReference type="EMBL" id="GKT47255.1"/>
    </source>
</evidence>
<comment type="caution">
    <text evidence="2">The sequence shown here is derived from an EMBL/GenBank/DDBJ whole genome shotgun (WGS) entry which is preliminary data.</text>
</comment>
<dbReference type="InterPro" id="IPR003959">
    <property type="entry name" value="ATPase_AAA_core"/>
</dbReference>
<gene>
    <name evidence="2" type="ORF">ColSpa_07436</name>
</gene>
<dbReference type="Pfam" id="PF23232">
    <property type="entry name" value="AAA_lid_13"/>
    <property type="match status" value="1"/>
</dbReference>
<reference evidence="2 3" key="1">
    <citation type="submission" date="2022-03" db="EMBL/GenBank/DDBJ databases">
        <title>Genome data of Colletotrichum spp.</title>
        <authorList>
            <person name="Utami Y.D."/>
            <person name="Hiruma K."/>
        </authorList>
    </citation>
    <scope>NUCLEOTIDE SEQUENCE [LARGE SCALE GENOMIC DNA]</scope>
    <source>
        <strain evidence="2 3">MAFF 239500</strain>
    </source>
</reference>
<dbReference type="PANTHER" id="PTHR46411">
    <property type="entry name" value="FAMILY ATPASE, PUTATIVE-RELATED"/>
    <property type="match status" value="1"/>
</dbReference>
<protein>
    <submittedName>
        <fullName evidence="2">ATPase family AAA domain-containing protein 3B</fullName>
    </submittedName>
</protein>
<dbReference type="InterPro" id="IPR056599">
    <property type="entry name" value="AAA_lid_fung"/>
</dbReference>
<organism evidence="2 3">
    <name type="scientific">Colletotrichum spaethianum</name>
    <dbReference type="NCBI Taxonomy" id="700344"/>
    <lineage>
        <taxon>Eukaryota</taxon>
        <taxon>Fungi</taxon>
        <taxon>Dikarya</taxon>
        <taxon>Ascomycota</taxon>
        <taxon>Pezizomycotina</taxon>
        <taxon>Sordariomycetes</taxon>
        <taxon>Hypocreomycetidae</taxon>
        <taxon>Glomerellales</taxon>
        <taxon>Glomerellaceae</taxon>
        <taxon>Colletotrichum</taxon>
        <taxon>Colletotrichum spaethianum species complex</taxon>
    </lineage>
</organism>
<dbReference type="Proteomes" id="UP001055115">
    <property type="component" value="Unassembled WGS sequence"/>
</dbReference>
<evidence type="ECO:0000259" key="1">
    <source>
        <dbReference type="SMART" id="SM00382"/>
    </source>
</evidence>
<dbReference type="PANTHER" id="PTHR46411:SF3">
    <property type="entry name" value="AAA+ ATPASE DOMAIN-CONTAINING PROTEIN"/>
    <property type="match status" value="1"/>
</dbReference>